<feature type="compositionally biased region" description="Polar residues" evidence="1">
    <location>
        <begin position="1"/>
        <end position="11"/>
    </location>
</feature>
<evidence type="ECO:0000256" key="1">
    <source>
        <dbReference type="SAM" id="MobiDB-lite"/>
    </source>
</evidence>
<dbReference type="OrthoDB" id="10550877at2759"/>
<organism evidence="2 3">
    <name type="scientific">Arctia plantaginis</name>
    <name type="common">Wood tiger moth</name>
    <name type="synonym">Phalaena plantaginis</name>
    <dbReference type="NCBI Taxonomy" id="874455"/>
    <lineage>
        <taxon>Eukaryota</taxon>
        <taxon>Metazoa</taxon>
        <taxon>Ecdysozoa</taxon>
        <taxon>Arthropoda</taxon>
        <taxon>Hexapoda</taxon>
        <taxon>Insecta</taxon>
        <taxon>Pterygota</taxon>
        <taxon>Neoptera</taxon>
        <taxon>Endopterygota</taxon>
        <taxon>Lepidoptera</taxon>
        <taxon>Glossata</taxon>
        <taxon>Ditrysia</taxon>
        <taxon>Noctuoidea</taxon>
        <taxon>Erebidae</taxon>
        <taxon>Arctiinae</taxon>
        <taxon>Arctia</taxon>
    </lineage>
</organism>
<proteinExistence type="predicted"/>
<dbReference type="EMBL" id="CADEBD010000348">
    <property type="protein sequence ID" value="CAB3250664.1"/>
    <property type="molecule type" value="Genomic_DNA"/>
</dbReference>
<gene>
    <name evidence="2" type="ORF">APLA_LOCUS13205</name>
</gene>
<accession>A0A8S1ALW1</accession>
<name>A0A8S1ALW1_ARCPL</name>
<reference evidence="2 3" key="1">
    <citation type="submission" date="2020-04" db="EMBL/GenBank/DDBJ databases">
        <authorList>
            <person name="Wallbank WR R."/>
            <person name="Pardo Diaz C."/>
            <person name="Kozak K."/>
            <person name="Martin S."/>
            <person name="Jiggins C."/>
            <person name="Moest M."/>
            <person name="Warren A I."/>
            <person name="Byers J.R.P. K."/>
            <person name="Montejo-Kovacevich G."/>
            <person name="Yen C E."/>
        </authorList>
    </citation>
    <scope>NUCLEOTIDE SEQUENCE [LARGE SCALE GENOMIC DNA]</scope>
</reference>
<comment type="caution">
    <text evidence="2">The sequence shown here is derived from an EMBL/GenBank/DDBJ whole genome shotgun (WGS) entry which is preliminary data.</text>
</comment>
<sequence>MEKSINKNLNGAPQPKVVWTQADLSDSNTASSQKTTMTMDSAILRGKLMRKRTRPDSPRGEDLGSSSVLGDEVVLVAKVTTARRGRCCPQTSGRYVRLLAARRELGAAQKTAELTEKETQEGADLRIWPKRKILEGSVKPFPMPWI</sequence>
<feature type="compositionally biased region" description="Polar residues" evidence="1">
    <location>
        <begin position="22"/>
        <end position="39"/>
    </location>
</feature>
<evidence type="ECO:0000313" key="3">
    <source>
        <dbReference type="Proteomes" id="UP000494256"/>
    </source>
</evidence>
<feature type="region of interest" description="Disordered" evidence="1">
    <location>
        <begin position="1"/>
        <end position="66"/>
    </location>
</feature>
<evidence type="ECO:0000313" key="2">
    <source>
        <dbReference type="EMBL" id="CAB3250664.1"/>
    </source>
</evidence>
<protein>
    <submittedName>
        <fullName evidence="2">Uncharacterized protein</fullName>
    </submittedName>
</protein>
<dbReference type="Proteomes" id="UP000494256">
    <property type="component" value="Unassembled WGS sequence"/>
</dbReference>
<dbReference type="AlphaFoldDB" id="A0A8S1ALW1"/>